<feature type="compositionally biased region" description="Basic and acidic residues" evidence="1">
    <location>
        <begin position="214"/>
        <end position="229"/>
    </location>
</feature>
<dbReference type="PANTHER" id="PTHR19446">
    <property type="entry name" value="REVERSE TRANSCRIPTASES"/>
    <property type="match status" value="1"/>
</dbReference>
<keyword evidence="4" id="KW-1185">Reference proteome</keyword>
<feature type="domain" description="Reverse transcriptase" evidence="2">
    <location>
        <begin position="345"/>
        <end position="605"/>
    </location>
</feature>
<evidence type="ECO:0000256" key="1">
    <source>
        <dbReference type="SAM" id="MobiDB-lite"/>
    </source>
</evidence>
<evidence type="ECO:0000259" key="2">
    <source>
        <dbReference type="PROSITE" id="PS50878"/>
    </source>
</evidence>
<feature type="non-terminal residue" evidence="3">
    <location>
        <position position="1"/>
    </location>
</feature>
<dbReference type="InterPro" id="IPR000477">
    <property type="entry name" value="RT_dom"/>
</dbReference>
<feature type="non-terminal residue" evidence="3">
    <location>
        <position position="606"/>
    </location>
</feature>
<name>A0ABN9Q6W1_9DINO</name>
<dbReference type="Proteomes" id="UP001189429">
    <property type="component" value="Unassembled WGS sequence"/>
</dbReference>
<protein>
    <recommendedName>
        <fullName evidence="2">Reverse transcriptase domain-containing protein</fullName>
    </recommendedName>
</protein>
<organism evidence="3 4">
    <name type="scientific">Prorocentrum cordatum</name>
    <dbReference type="NCBI Taxonomy" id="2364126"/>
    <lineage>
        <taxon>Eukaryota</taxon>
        <taxon>Sar</taxon>
        <taxon>Alveolata</taxon>
        <taxon>Dinophyceae</taxon>
        <taxon>Prorocentrales</taxon>
        <taxon>Prorocentraceae</taxon>
        <taxon>Prorocentrum</taxon>
    </lineage>
</organism>
<dbReference type="Pfam" id="PF00078">
    <property type="entry name" value="RVT_1"/>
    <property type="match status" value="1"/>
</dbReference>
<accession>A0ABN9Q6W1</accession>
<comment type="caution">
    <text evidence="3">The sequence shown here is derived from an EMBL/GenBank/DDBJ whole genome shotgun (WGS) entry which is preliminary data.</text>
</comment>
<dbReference type="PROSITE" id="PS50878">
    <property type="entry name" value="RT_POL"/>
    <property type="match status" value="1"/>
</dbReference>
<dbReference type="EMBL" id="CAUYUJ010002602">
    <property type="protein sequence ID" value="CAK0801507.1"/>
    <property type="molecule type" value="Genomic_DNA"/>
</dbReference>
<evidence type="ECO:0000313" key="3">
    <source>
        <dbReference type="EMBL" id="CAK0801507.1"/>
    </source>
</evidence>
<feature type="region of interest" description="Disordered" evidence="1">
    <location>
        <begin position="214"/>
        <end position="234"/>
    </location>
</feature>
<reference evidence="3" key="1">
    <citation type="submission" date="2023-10" db="EMBL/GenBank/DDBJ databases">
        <authorList>
            <person name="Chen Y."/>
            <person name="Shah S."/>
            <person name="Dougan E. K."/>
            <person name="Thang M."/>
            <person name="Chan C."/>
        </authorList>
    </citation>
    <scope>NUCLEOTIDE SEQUENCE [LARGE SCALE GENOMIC DNA]</scope>
</reference>
<proteinExistence type="predicted"/>
<sequence>EMTKPFDCLYLSIVSTLFPVSLLTLVDVLSSSNNLSLVSFALLGIAFIRQAGVHESVFGVGNCSDHIPIYLGLTPASMRNQNQGRIPTWVAKRPSFPGHVEAIAASVDFHLDPTIKLAEVKSVAFAAKQAVLAELAGSYPVTPIQKISWMLAAQRAIRRGDGGVVAKACRGFPDLRRFIDTGSGQFSDFDGFQGLMNLLNREHIDHLMHDNHELPETHSKKQARAEALRKRQAGWSPKSRKIGLAQIRDPRGMPIANPAHGAEASRIHWQGIFSEVAVEEEVIDMFIPFVDKALPNPVTKMPFYHFVELLEAQSDSAVGPDGPPYSVWWKGGRLMHETLCELYEALLSGTPLPHQFHVALSVFLPKGTEREDQYAIARQPAITRPIARSNTDNKTMSKMIGRYLAPIADSSVDFSQRGFIGGRQLAENIIELEAVILRWVSVYGEPEAAHVFFDIASAFPFLAHGWILRILRAMEFPPNIIWAIQELYRDVVMHVSFRGFCEQDGLGIRCSRGVKQGCPLSGLIWALCFDPVIRRLKFQLAQHQCRLGVFADDLGLSCRHFFESMPVVMSEFRLVKRGAGLTVNTNKTFIVSFGEEGKDWVAQKLK</sequence>
<evidence type="ECO:0000313" key="4">
    <source>
        <dbReference type="Proteomes" id="UP001189429"/>
    </source>
</evidence>
<gene>
    <name evidence="3" type="ORF">PCOR1329_LOCUS9365</name>
</gene>